<organism evidence="1 2">
    <name type="scientific">Vigna unguiculata</name>
    <name type="common">Cowpea</name>
    <dbReference type="NCBI Taxonomy" id="3917"/>
    <lineage>
        <taxon>Eukaryota</taxon>
        <taxon>Viridiplantae</taxon>
        <taxon>Streptophyta</taxon>
        <taxon>Embryophyta</taxon>
        <taxon>Tracheophyta</taxon>
        <taxon>Spermatophyta</taxon>
        <taxon>Magnoliopsida</taxon>
        <taxon>eudicotyledons</taxon>
        <taxon>Gunneridae</taxon>
        <taxon>Pentapetalae</taxon>
        <taxon>rosids</taxon>
        <taxon>fabids</taxon>
        <taxon>Fabales</taxon>
        <taxon>Fabaceae</taxon>
        <taxon>Papilionoideae</taxon>
        <taxon>50 kb inversion clade</taxon>
        <taxon>NPAAA clade</taxon>
        <taxon>indigoferoid/millettioid clade</taxon>
        <taxon>Phaseoleae</taxon>
        <taxon>Vigna</taxon>
    </lineage>
</organism>
<dbReference type="EMBL" id="CP039354">
    <property type="protein sequence ID" value="QCE10722.1"/>
    <property type="molecule type" value="Genomic_DNA"/>
</dbReference>
<proteinExistence type="predicted"/>
<dbReference type="Proteomes" id="UP000501690">
    <property type="component" value="Linkage Group LG10"/>
</dbReference>
<evidence type="ECO:0000313" key="2">
    <source>
        <dbReference type="Proteomes" id="UP000501690"/>
    </source>
</evidence>
<dbReference type="AlphaFoldDB" id="A0A4D6NCT6"/>
<reference evidence="1 2" key="1">
    <citation type="submission" date="2019-04" db="EMBL/GenBank/DDBJ databases">
        <title>An improved genome assembly and genetic linkage map for asparagus bean, Vigna unguiculata ssp. sesquipedialis.</title>
        <authorList>
            <person name="Xia Q."/>
            <person name="Zhang R."/>
            <person name="Dong Y."/>
        </authorList>
    </citation>
    <scope>NUCLEOTIDE SEQUENCE [LARGE SCALE GENOMIC DNA]</scope>
    <source>
        <tissue evidence="1">Leaf</tissue>
    </source>
</reference>
<keyword evidence="2" id="KW-1185">Reference proteome</keyword>
<protein>
    <submittedName>
        <fullName evidence="1">Uncharacterized protein</fullName>
    </submittedName>
</protein>
<gene>
    <name evidence="1" type="ORF">DEO72_LG10g1953</name>
</gene>
<sequence>MRDVRAGGVLAEVVAILEMVRRCVCHGWNGACAMALVRADGGDGATRMER</sequence>
<accession>A0A4D6NCT6</accession>
<evidence type="ECO:0000313" key="1">
    <source>
        <dbReference type="EMBL" id="QCE10722.1"/>
    </source>
</evidence>
<name>A0A4D6NCT6_VIGUN</name>